<reference evidence="1 2" key="1">
    <citation type="submission" date="2018-03" db="EMBL/GenBank/DDBJ databases">
        <title>Draft genome sequence of Rohu Carp (Labeo rohita).</title>
        <authorList>
            <person name="Das P."/>
            <person name="Kushwaha B."/>
            <person name="Joshi C.G."/>
            <person name="Kumar D."/>
            <person name="Nagpure N.S."/>
            <person name="Sahoo L."/>
            <person name="Das S.P."/>
            <person name="Bit A."/>
            <person name="Patnaik S."/>
            <person name="Meher P.K."/>
            <person name="Jayasankar P."/>
            <person name="Koringa P.G."/>
            <person name="Patel N.V."/>
            <person name="Hinsu A.T."/>
            <person name="Kumar R."/>
            <person name="Pandey M."/>
            <person name="Agarwal S."/>
            <person name="Srivastava S."/>
            <person name="Singh M."/>
            <person name="Iquebal M.A."/>
            <person name="Jaiswal S."/>
            <person name="Angadi U.B."/>
            <person name="Kumar N."/>
            <person name="Raza M."/>
            <person name="Shah T.M."/>
            <person name="Rai A."/>
            <person name="Jena J.K."/>
        </authorList>
    </citation>
    <scope>NUCLEOTIDE SEQUENCE [LARGE SCALE GENOMIC DNA]</scope>
    <source>
        <strain evidence="1">DASCIFA01</strain>
        <tissue evidence="1">Testis</tissue>
    </source>
</reference>
<keyword evidence="2" id="KW-1185">Reference proteome</keyword>
<dbReference type="Proteomes" id="UP000290572">
    <property type="component" value="Unassembled WGS sequence"/>
</dbReference>
<accession>A0A498MJ91</accession>
<protein>
    <submittedName>
        <fullName evidence="1">Uncharacterized protein</fullName>
    </submittedName>
</protein>
<evidence type="ECO:0000313" key="1">
    <source>
        <dbReference type="EMBL" id="RXN17037.1"/>
    </source>
</evidence>
<comment type="caution">
    <text evidence="1">The sequence shown here is derived from an EMBL/GenBank/DDBJ whole genome shotgun (WGS) entry which is preliminary data.</text>
</comment>
<gene>
    <name evidence="1" type="ORF">ROHU_037022</name>
</gene>
<dbReference type="EMBL" id="QBIY01012766">
    <property type="protein sequence ID" value="RXN17037.1"/>
    <property type="molecule type" value="Genomic_DNA"/>
</dbReference>
<name>A0A498MJ91_LABRO</name>
<sequence>MHLFQCFPQQCAGNSYGIYMLMYLYILSINIHRGRCAIDSPVVVHSVDGEVLPRRVLYIYIYTRNCRKVFCYTPDRKLTQFRTCAVQIVFPVRIG</sequence>
<evidence type="ECO:0000313" key="2">
    <source>
        <dbReference type="Proteomes" id="UP000290572"/>
    </source>
</evidence>
<dbReference type="AlphaFoldDB" id="A0A498MJ91"/>
<proteinExistence type="predicted"/>
<organism evidence="1 2">
    <name type="scientific">Labeo rohita</name>
    <name type="common">Indian major carp</name>
    <name type="synonym">Cyprinus rohita</name>
    <dbReference type="NCBI Taxonomy" id="84645"/>
    <lineage>
        <taxon>Eukaryota</taxon>
        <taxon>Metazoa</taxon>
        <taxon>Chordata</taxon>
        <taxon>Craniata</taxon>
        <taxon>Vertebrata</taxon>
        <taxon>Euteleostomi</taxon>
        <taxon>Actinopterygii</taxon>
        <taxon>Neopterygii</taxon>
        <taxon>Teleostei</taxon>
        <taxon>Ostariophysi</taxon>
        <taxon>Cypriniformes</taxon>
        <taxon>Cyprinidae</taxon>
        <taxon>Labeoninae</taxon>
        <taxon>Labeonini</taxon>
        <taxon>Labeo</taxon>
    </lineage>
</organism>